<sequence length="397" mass="43389">MIRSFVLALILFFGAPLAGIFFHNPAVVPLAKALSLMYLIMGFESLGATLLQKEMKFNKVFIYDVSGVVVEVAVTIVSAFVLRNAWALLLGAIAGRLVFTTVSYLVHPWRPRLNFHFADAGPLFRFGKWLGLGGILFFFASQGDNLMIGRLLDASALGFYSIAFSLGTLPAVEIARALGNVLFPLYSKLQEDLGRLKSAFFRTASIVFSLTIPAAAGLFVLAHEIIAIVYGARWLPMAPVLYVIIFLGLAKSLDFLLNPLLLGTGRARTSTYIQTIQAVVMFVLIIPLARSFGIVGVAISVLAGELVSQLNLLYILRKQIGSVVRELVKVTALPIAASAIMMATIFLLKKILPADNALILALFVFSGAGIYFISLFALDRLFGRKFYRALVWIKQNS</sequence>
<feature type="transmembrane region" description="Helical" evidence="7">
    <location>
        <begin position="327"/>
        <end position="347"/>
    </location>
</feature>
<keyword evidence="6 7" id="KW-0472">Membrane</keyword>
<feature type="transmembrane region" description="Helical" evidence="7">
    <location>
        <begin position="86"/>
        <end position="106"/>
    </location>
</feature>
<evidence type="ECO:0000256" key="6">
    <source>
        <dbReference type="ARBA" id="ARBA00023136"/>
    </source>
</evidence>
<gene>
    <name evidence="8" type="ORF">COY11_01820</name>
</gene>
<name>A0A2M7UIH5_9BACT</name>
<dbReference type="PANTHER" id="PTHR30250">
    <property type="entry name" value="PST FAMILY PREDICTED COLANIC ACID TRANSPORTER"/>
    <property type="match status" value="1"/>
</dbReference>
<dbReference type="InterPro" id="IPR050833">
    <property type="entry name" value="Poly_Biosynth_Transport"/>
</dbReference>
<keyword evidence="3" id="KW-1003">Cell membrane</keyword>
<evidence type="ECO:0000256" key="7">
    <source>
        <dbReference type="SAM" id="Phobius"/>
    </source>
</evidence>
<evidence type="ECO:0000313" key="8">
    <source>
        <dbReference type="EMBL" id="PIZ71034.1"/>
    </source>
</evidence>
<keyword evidence="4 7" id="KW-0812">Transmembrane</keyword>
<comment type="subcellular location">
    <subcellularLocation>
        <location evidence="1">Cell membrane</location>
        <topology evidence="1">Multi-pass membrane protein</topology>
    </subcellularLocation>
</comment>
<reference evidence="9" key="1">
    <citation type="submission" date="2017-09" db="EMBL/GenBank/DDBJ databases">
        <title>Depth-based differentiation of microbial function through sediment-hosted aquifers and enrichment of novel symbionts in the deep terrestrial subsurface.</title>
        <authorList>
            <person name="Probst A.J."/>
            <person name="Ladd B."/>
            <person name="Jarett J.K."/>
            <person name="Geller-Mcgrath D.E."/>
            <person name="Sieber C.M.K."/>
            <person name="Emerson J.B."/>
            <person name="Anantharaman K."/>
            <person name="Thomas B.C."/>
            <person name="Malmstrom R."/>
            <person name="Stieglmeier M."/>
            <person name="Klingl A."/>
            <person name="Woyke T."/>
            <person name="Ryan C.M."/>
            <person name="Banfield J.F."/>
        </authorList>
    </citation>
    <scope>NUCLEOTIDE SEQUENCE [LARGE SCALE GENOMIC DNA]</scope>
</reference>
<dbReference type="Pfam" id="PF13440">
    <property type="entry name" value="Polysacc_synt_3"/>
    <property type="match status" value="1"/>
</dbReference>
<keyword evidence="5 7" id="KW-1133">Transmembrane helix</keyword>
<dbReference type="PANTHER" id="PTHR30250:SF10">
    <property type="entry name" value="LIPOPOLYSACCHARIDE BIOSYNTHESIS PROTEIN WZXC"/>
    <property type="match status" value="1"/>
</dbReference>
<comment type="caution">
    <text evidence="8">The sequence shown here is derived from an EMBL/GenBank/DDBJ whole genome shotgun (WGS) entry which is preliminary data.</text>
</comment>
<accession>A0A2M7UIH5</accession>
<evidence type="ECO:0000256" key="5">
    <source>
        <dbReference type="ARBA" id="ARBA00022989"/>
    </source>
</evidence>
<dbReference type="AlphaFoldDB" id="A0A2M7UIH5"/>
<feature type="transmembrane region" description="Helical" evidence="7">
    <location>
        <begin position="155"/>
        <end position="178"/>
    </location>
</feature>
<proteinExistence type="inferred from homology"/>
<evidence type="ECO:0000256" key="1">
    <source>
        <dbReference type="ARBA" id="ARBA00004651"/>
    </source>
</evidence>
<protein>
    <submittedName>
        <fullName evidence="8">Uncharacterized protein</fullName>
    </submittedName>
</protein>
<feature type="transmembrane region" description="Helical" evidence="7">
    <location>
        <begin position="359"/>
        <end position="378"/>
    </location>
</feature>
<feature type="transmembrane region" description="Helical" evidence="7">
    <location>
        <begin position="60"/>
        <end position="80"/>
    </location>
</feature>
<feature type="transmembrane region" description="Helical" evidence="7">
    <location>
        <begin position="199"/>
        <end position="222"/>
    </location>
</feature>
<feature type="transmembrane region" description="Helical" evidence="7">
    <location>
        <begin position="294"/>
        <end position="315"/>
    </location>
</feature>
<evidence type="ECO:0000256" key="4">
    <source>
        <dbReference type="ARBA" id="ARBA00022692"/>
    </source>
</evidence>
<organism evidence="8 9">
    <name type="scientific">Candidatus Portnoybacteria bacterium CG_4_10_14_0_2_um_filter_44_20</name>
    <dbReference type="NCBI Taxonomy" id="1974799"/>
    <lineage>
        <taxon>Bacteria</taxon>
        <taxon>Candidatus Portnoyibacteriota</taxon>
    </lineage>
</organism>
<evidence type="ECO:0000256" key="3">
    <source>
        <dbReference type="ARBA" id="ARBA00022475"/>
    </source>
</evidence>
<evidence type="ECO:0000256" key="2">
    <source>
        <dbReference type="ARBA" id="ARBA00007430"/>
    </source>
</evidence>
<comment type="similarity">
    <text evidence="2">Belongs to the polysaccharide synthase family.</text>
</comment>
<dbReference type="GO" id="GO:0005886">
    <property type="term" value="C:plasma membrane"/>
    <property type="evidence" value="ECO:0007669"/>
    <property type="project" value="UniProtKB-SubCell"/>
</dbReference>
<feature type="transmembrane region" description="Helical" evidence="7">
    <location>
        <begin position="234"/>
        <end position="257"/>
    </location>
</feature>
<feature type="transmembrane region" description="Helical" evidence="7">
    <location>
        <begin position="126"/>
        <end position="143"/>
    </location>
</feature>
<dbReference type="Proteomes" id="UP000229805">
    <property type="component" value="Unassembled WGS sequence"/>
</dbReference>
<dbReference type="EMBL" id="PFOG01000070">
    <property type="protein sequence ID" value="PIZ71034.1"/>
    <property type="molecule type" value="Genomic_DNA"/>
</dbReference>
<evidence type="ECO:0000313" key="9">
    <source>
        <dbReference type="Proteomes" id="UP000229805"/>
    </source>
</evidence>